<feature type="domain" description="ERV/ALR sulfhydryl oxidase" evidence="7">
    <location>
        <begin position="1"/>
        <end position="101"/>
    </location>
</feature>
<dbReference type="InterPro" id="IPR017905">
    <property type="entry name" value="ERV/ALR_sulphydryl_oxidase"/>
</dbReference>
<dbReference type="PANTHER" id="PTHR12645">
    <property type="entry name" value="ALR/ERV"/>
    <property type="match status" value="1"/>
</dbReference>
<dbReference type="AlphaFoldDB" id="A0A6C0EZ27"/>
<evidence type="ECO:0000256" key="5">
    <source>
        <dbReference type="ARBA" id="ARBA00023002"/>
    </source>
</evidence>
<proteinExistence type="predicted"/>
<dbReference type="SUPFAM" id="SSF69000">
    <property type="entry name" value="FAD-dependent thiol oxidase"/>
    <property type="match status" value="1"/>
</dbReference>
<evidence type="ECO:0000256" key="3">
    <source>
        <dbReference type="ARBA" id="ARBA00022630"/>
    </source>
</evidence>
<dbReference type="PROSITE" id="PS51324">
    <property type="entry name" value="ERV_ALR"/>
    <property type="match status" value="1"/>
</dbReference>
<keyword evidence="6" id="KW-1015">Disulfide bond</keyword>
<evidence type="ECO:0000256" key="4">
    <source>
        <dbReference type="ARBA" id="ARBA00022827"/>
    </source>
</evidence>
<dbReference type="EMBL" id="MN738998">
    <property type="protein sequence ID" value="QHT34308.1"/>
    <property type="molecule type" value="Genomic_DNA"/>
</dbReference>
<evidence type="ECO:0000259" key="7">
    <source>
        <dbReference type="PROSITE" id="PS51324"/>
    </source>
</evidence>
<dbReference type="GO" id="GO:0016971">
    <property type="term" value="F:flavin-dependent sulfhydryl oxidase activity"/>
    <property type="evidence" value="ECO:0007669"/>
    <property type="project" value="InterPro"/>
</dbReference>
<dbReference type="PANTHER" id="PTHR12645:SF0">
    <property type="entry name" value="FAD-LINKED SULFHYDRYL OXIDASE ALR"/>
    <property type="match status" value="1"/>
</dbReference>
<keyword evidence="5" id="KW-0560">Oxidoreductase</keyword>
<dbReference type="GO" id="GO:0005739">
    <property type="term" value="C:mitochondrion"/>
    <property type="evidence" value="ECO:0007669"/>
    <property type="project" value="TreeGrafter"/>
</dbReference>
<protein>
    <recommendedName>
        <fullName evidence="2">thiol oxidase</fullName>
        <ecNumber evidence="2">1.8.3.2</ecNumber>
    </recommendedName>
</protein>
<keyword evidence="4" id="KW-0274">FAD</keyword>
<evidence type="ECO:0000256" key="1">
    <source>
        <dbReference type="ARBA" id="ARBA00001974"/>
    </source>
</evidence>
<accession>A0A6C0EZ27</accession>
<dbReference type="InterPro" id="IPR036774">
    <property type="entry name" value="ERV/ALR_sulphydryl_oxid_sf"/>
</dbReference>
<dbReference type="GO" id="GO:0050660">
    <property type="term" value="F:flavin adenine dinucleotide binding"/>
    <property type="evidence" value="ECO:0007669"/>
    <property type="project" value="TreeGrafter"/>
</dbReference>
<keyword evidence="3" id="KW-0285">Flavoprotein</keyword>
<dbReference type="GO" id="GO:0004115">
    <property type="term" value="F:3',5'-cyclic-AMP phosphodiesterase activity"/>
    <property type="evidence" value="ECO:0007669"/>
    <property type="project" value="InterPro"/>
</dbReference>
<evidence type="ECO:0000256" key="6">
    <source>
        <dbReference type="ARBA" id="ARBA00023157"/>
    </source>
</evidence>
<evidence type="ECO:0000313" key="8">
    <source>
        <dbReference type="EMBL" id="QHT34308.1"/>
    </source>
</evidence>
<dbReference type="Gene3D" id="1.20.120.310">
    <property type="entry name" value="ERV/ALR sulfhydryl oxidase domain"/>
    <property type="match status" value="1"/>
</dbReference>
<dbReference type="EC" id="1.8.3.2" evidence="2"/>
<sequence>MVAKSVWGPAVWYLFHTLAFKIKNDKFNEMKNSLLDFFVLISANLPCPECAEHAQQETRNLDKSKITNKKELCTYFFNFHNKVNARTKKKIFTMEEYIAKYNKAVTRNVISNFFITMSKSDHNVKLMINSFYKSNAVSSLKKWIIQNASKFIP</sequence>
<organism evidence="8">
    <name type="scientific">viral metagenome</name>
    <dbReference type="NCBI Taxonomy" id="1070528"/>
    <lineage>
        <taxon>unclassified sequences</taxon>
        <taxon>metagenomes</taxon>
        <taxon>organismal metagenomes</taxon>
    </lineage>
</organism>
<dbReference type="InterPro" id="IPR039799">
    <property type="entry name" value="ALR/ERV"/>
</dbReference>
<dbReference type="GO" id="GO:0006198">
    <property type="term" value="P:cAMP catabolic process"/>
    <property type="evidence" value="ECO:0007669"/>
    <property type="project" value="InterPro"/>
</dbReference>
<evidence type="ECO:0000256" key="2">
    <source>
        <dbReference type="ARBA" id="ARBA00012512"/>
    </source>
</evidence>
<reference evidence="8" key="1">
    <citation type="journal article" date="2020" name="Nature">
        <title>Giant virus diversity and host interactions through global metagenomics.</title>
        <authorList>
            <person name="Schulz F."/>
            <person name="Roux S."/>
            <person name="Paez-Espino D."/>
            <person name="Jungbluth S."/>
            <person name="Walsh D.A."/>
            <person name="Denef V.J."/>
            <person name="McMahon K.D."/>
            <person name="Konstantinidis K.T."/>
            <person name="Eloe-Fadrosh E.A."/>
            <person name="Kyrpides N.C."/>
            <person name="Woyke T."/>
        </authorList>
    </citation>
    <scope>NUCLEOTIDE SEQUENCE</scope>
    <source>
        <strain evidence="8">GVMAG-M-3300009163-63</strain>
    </source>
</reference>
<dbReference type="Pfam" id="PF04777">
    <property type="entry name" value="Evr1_Alr"/>
    <property type="match status" value="1"/>
</dbReference>
<comment type="cofactor">
    <cofactor evidence="1">
        <name>FAD</name>
        <dbReference type="ChEBI" id="CHEBI:57692"/>
    </cofactor>
</comment>
<name>A0A6C0EZ27_9ZZZZ</name>